<feature type="transmembrane region" description="Helical" evidence="5">
    <location>
        <begin position="81"/>
        <end position="101"/>
    </location>
</feature>
<keyword evidence="7" id="KW-0436">Ligase</keyword>
<evidence type="ECO:0000259" key="6">
    <source>
        <dbReference type="Pfam" id="PF04932"/>
    </source>
</evidence>
<dbReference type="Pfam" id="PF04932">
    <property type="entry name" value="Wzy_C"/>
    <property type="match status" value="1"/>
</dbReference>
<feature type="transmembrane region" description="Helical" evidence="5">
    <location>
        <begin position="33"/>
        <end position="50"/>
    </location>
</feature>
<comment type="subcellular location">
    <subcellularLocation>
        <location evidence="1">Membrane</location>
        <topology evidence="1">Multi-pass membrane protein</topology>
    </subcellularLocation>
</comment>
<feature type="domain" description="O-antigen ligase-related" evidence="6">
    <location>
        <begin position="218"/>
        <end position="373"/>
    </location>
</feature>
<dbReference type="Proteomes" id="UP000254958">
    <property type="component" value="Unassembled WGS sequence"/>
</dbReference>
<dbReference type="InterPro" id="IPR007016">
    <property type="entry name" value="O-antigen_ligase-rel_domated"/>
</dbReference>
<gene>
    <name evidence="7" type="ORF">C7453_10459</name>
</gene>
<evidence type="ECO:0000256" key="2">
    <source>
        <dbReference type="ARBA" id="ARBA00022692"/>
    </source>
</evidence>
<reference evidence="7 8" key="1">
    <citation type="submission" date="2018-07" db="EMBL/GenBank/DDBJ databases">
        <title>Genomic Encyclopedia of Type Strains, Phase IV (KMG-IV): sequencing the most valuable type-strain genomes for metagenomic binning, comparative biology and taxonomic classification.</title>
        <authorList>
            <person name="Goeker M."/>
        </authorList>
    </citation>
    <scope>NUCLEOTIDE SEQUENCE [LARGE SCALE GENOMIC DNA]</scope>
    <source>
        <strain evidence="7 8">DSM 5603</strain>
    </source>
</reference>
<feature type="transmembrane region" description="Helical" evidence="5">
    <location>
        <begin position="210"/>
        <end position="228"/>
    </location>
</feature>
<dbReference type="EMBL" id="QQAW01000004">
    <property type="protein sequence ID" value="RDI38122.1"/>
    <property type="molecule type" value="Genomic_DNA"/>
</dbReference>
<evidence type="ECO:0000256" key="4">
    <source>
        <dbReference type="ARBA" id="ARBA00023136"/>
    </source>
</evidence>
<evidence type="ECO:0000256" key="3">
    <source>
        <dbReference type="ARBA" id="ARBA00022989"/>
    </source>
</evidence>
<proteinExistence type="predicted"/>
<evidence type="ECO:0000256" key="1">
    <source>
        <dbReference type="ARBA" id="ARBA00004141"/>
    </source>
</evidence>
<dbReference type="GO" id="GO:0016874">
    <property type="term" value="F:ligase activity"/>
    <property type="evidence" value="ECO:0007669"/>
    <property type="project" value="UniProtKB-KW"/>
</dbReference>
<dbReference type="PANTHER" id="PTHR37422:SF21">
    <property type="entry name" value="EXOQ-LIKE PROTEIN"/>
    <property type="match status" value="1"/>
</dbReference>
<keyword evidence="3 5" id="KW-1133">Transmembrane helix</keyword>
<keyword evidence="2 5" id="KW-0812">Transmembrane</keyword>
<feature type="transmembrane region" description="Helical" evidence="5">
    <location>
        <begin position="137"/>
        <end position="157"/>
    </location>
</feature>
<feature type="transmembrane region" description="Helical" evidence="5">
    <location>
        <begin position="234"/>
        <end position="251"/>
    </location>
</feature>
<dbReference type="GO" id="GO:0016020">
    <property type="term" value="C:membrane"/>
    <property type="evidence" value="ECO:0007669"/>
    <property type="project" value="UniProtKB-SubCell"/>
</dbReference>
<name>A0A370G327_GLULI</name>
<protein>
    <submittedName>
        <fullName evidence="7">O-antigen ligase</fullName>
    </submittedName>
</protein>
<dbReference type="RefSeq" id="WP_245948934.1">
    <property type="nucleotide sequence ID" value="NZ_BJMI01000016.1"/>
</dbReference>
<organism evidence="7 8">
    <name type="scientific">Gluconacetobacter liquefaciens</name>
    <name type="common">Acetobacter liquefaciens</name>
    <dbReference type="NCBI Taxonomy" id="89584"/>
    <lineage>
        <taxon>Bacteria</taxon>
        <taxon>Pseudomonadati</taxon>
        <taxon>Pseudomonadota</taxon>
        <taxon>Alphaproteobacteria</taxon>
        <taxon>Acetobacterales</taxon>
        <taxon>Acetobacteraceae</taxon>
        <taxon>Gluconacetobacter</taxon>
    </lineage>
</organism>
<accession>A0A370G327</accession>
<dbReference type="PANTHER" id="PTHR37422">
    <property type="entry name" value="TEICHURONIC ACID BIOSYNTHESIS PROTEIN TUAE"/>
    <property type="match status" value="1"/>
</dbReference>
<feature type="transmembrane region" description="Helical" evidence="5">
    <location>
        <begin position="183"/>
        <end position="203"/>
    </location>
</feature>
<feature type="transmembrane region" description="Helical" evidence="5">
    <location>
        <begin position="107"/>
        <end position="125"/>
    </location>
</feature>
<evidence type="ECO:0000313" key="7">
    <source>
        <dbReference type="EMBL" id="RDI38122.1"/>
    </source>
</evidence>
<feature type="transmembrane region" description="Helical" evidence="5">
    <location>
        <begin position="258"/>
        <end position="278"/>
    </location>
</feature>
<dbReference type="InterPro" id="IPR051533">
    <property type="entry name" value="WaaL-like"/>
</dbReference>
<evidence type="ECO:0000313" key="8">
    <source>
        <dbReference type="Proteomes" id="UP000254958"/>
    </source>
</evidence>
<feature type="transmembrane region" description="Helical" evidence="5">
    <location>
        <begin position="396"/>
        <end position="416"/>
    </location>
</feature>
<sequence>MRVRLYGGLRTGKRRYVGMMVEKVDGRLGVPDGVMRGIAVAMTLMLPFFLLRGRAISDGFMTCVAVLFLLHCVCVRDRGWWRGWPVFALAFWGCAILSSVMHGTGHAVAEAFVLGRFLLFCVALERWVLRDGAVRRWLGVSVTLAALWLVVECWQQYLLGTNLWGYPRWVDGALTGPFYKPRAGAALLMVVFPGLMVFAVRWLEAPAWRTRLAGIGLIMFLTLTMILIGQRMPALLFGLGLVVMAVLIRRLRWPVLAAGLVGAVGLALLPVLSPPAYAKLVVRFLEQMQHFSDSPYGQIYIRAGVMLEEHPWLGVGVDGFRNACADPAYVRDLVLFGRTFPSHGVATGCNIHPHNIYLDVATTAGLVGLVCFLAMVVCWLWRMIRALSPVQAPQQAMLCVTSCVMLWPLASSSALFTVRTAGWIFLMVGWGLAASADIAGESRGDRRL</sequence>
<comment type="caution">
    <text evidence="7">The sequence shown here is derived from an EMBL/GenBank/DDBJ whole genome shotgun (WGS) entry which is preliminary data.</text>
</comment>
<evidence type="ECO:0000256" key="5">
    <source>
        <dbReference type="SAM" id="Phobius"/>
    </source>
</evidence>
<keyword evidence="4 5" id="KW-0472">Membrane</keyword>
<feature type="transmembrane region" description="Helical" evidence="5">
    <location>
        <begin position="56"/>
        <end position="74"/>
    </location>
</feature>
<keyword evidence="8" id="KW-1185">Reference proteome</keyword>
<dbReference type="AlphaFoldDB" id="A0A370G327"/>
<feature type="transmembrane region" description="Helical" evidence="5">
    <location>
        <begin position="364"/>
        <end position="384"/>
    </location>
</feature>